<name>A0A6G1CZU5_9ORYZ</name>
<sequence>MLCAVANVDKWKVARAAACYTPTLAARPFEINVDHPGGLVKPRISEGWTLLRQVTPLATGRNKGAATSLAR</sequence>
<gene>
    <name evidence="1" type="ORF">E2562_007435</name>
</gene>
<dbReference type="EMBL" id="SPHZ02000007">
    <property type="protein sequence ID" value="KAF0905652.1"/>
    <property type="molecule type" value="Genomic_DNA"/>
</dbReference>
<proteinExistence type="predicted"/>
<keyword evidence="2" id="KW-1185">Reference proteome</keyword>
<organism evidence="1 2">
    <name type="scientific">Oryza meyeriana var. granulata</name>
    <dbReference type="NCBI Taxonomy" id="110450"/>
    <lineage>
        <taxon>Eukaryota</taxon>
        <taxon>Viridiplantae</taxon>
        <taxon>Streptophyta</taxon>
        <taxon>Embryophyta</taxon>
        <taxon>Tracheophyta</taxon>
        <taxon>Spermatophyta</taxon>
        <taxon>Magnoliopsida</taxon>
        <taxon>Liliopsida</taxon>
        <taxon>Poales</taxon>
        <taxon>Poaceae</taxon>
        <taxon>BOP clade</taxon>
        <taxon>Oryzoideae</taxon>
        <taxon>Oryzeae</taxon>
        <taxon>Oryzinae</taxon>
        <taxon>Oryza</taxon>
        <taxon>Oryza meyeriana</taxon>
    </lineage>
</organism>
<dbReference type="AlphaFoldDB" id="A0A6G1CZU5"/>
<comment type="caution">
    <text evidence="1">The sequence shown here is derived from an EMBL/GenBank/DDBJ whole genome shotgun (WGS) entry which is preliminary data.</text>
</comment>
<reference evidence="1 2" key="1">
    <citation type="submission" date="2019-11" db="EMBL/GenBank/DDBJ databases">
        <title>Whole genome sequence of Oryza granulata.</title>
        <authorList>
            <person name="Li W."/>
        </authorList>
    </citation>
    <scope>NUCLEOTIDE SEQUENCE [LARGE SCALE GENOMIC DNA]</scope>
    <source>
        <strain evidence="2">cv. Menghai</strain>
        <tissue evidence="1">Leaf</tissue>
    </source>
</reference>
<evidence type="ECO:0000313" key="2">
    <source>
        <dbReference type="Proteomes" id="UP000479710"/>
    </source>
</evidence>
<dbReference type="Proteomes" id="UP000479710">
    <property type="component" value="Unassembled WGS sequence"/>
</dbReference>
<evidence type="ECO:0000313" key="1">
    <source>
        <dbReference type="EMBL" id="KAF0905652.1"/>
    </source>
</evidence>
<accession>A0A6G1CZU5</accession>
<protein>
    <submittedName>
        <fullName evidence="1">Uncharacterized protein</fullName>
    </submittedName>
</protein>